<evidence type="ECO:0000313" key="2">
    <source>
        <dbReference type="Proteomes" id="UP000482578"/>
    </source>
</evidence>
<keyword evidence="2" id="KW-1185">Reference proteome</keyword>
<comment type="caution">
    <text evidence="1">The sequence shown here is derived from an EMBL/GenBank/DDBJ whole genome shotgun (WGS) entry which is preliminary data.</text>
</comment>
<reference evidence="1 2" key="1">
    <citation type="submission" date="2020-02" db="EMBL/GenBank/DDBJ databases">
        <authorList>
            <person name="Yang Z."/>
        </authorList>
    </citation>
    <scope>NUCLEOTIDE SEQUENCE [LARGE SCALE GENOMIC DNA]</scope>
    <source>
        <strain evidence="1 2">HX-7-9</strain>
    </source>
</reference>
<dbReference type="EMBL" id="JAAGAA010000010">
    <property type="protein sequence ID" value="NDV13388.1"/>
    <property type="molecule type" value="Genomic_DNA"/>
</dbReference>
<dbReference type="Proteomes" id="UP000482578">
    <property type="component" value="Unassembled WGS sequence"/>
</dbReference>
<proteinExistence type="predicted"/>
<gene>
    <name evidence="1" type="ORF">GZH52_11395</name>
</gene>
<name>A0A6B2KTA9_9NEIS</name>
<dbReference type="RefSeq" id="WP_163316588.1">
    <property type="nucleotide sequence ID" value="NZ_JAAGAA010000010.1"/>
</dbReference>
<evidence type="ECO:0000313" key="1">
    <source>
        <dbReference type="EMBL" id="NDV13388.1"/>
    </source>
</evidence>
<sequence length="73" mass="8217">MKKDWRRVWHPLPRRRALCRVRLSPRVPLAELTLCYAYPEGCSVEEAVTGARVREGAETLAGLLARARVTADA</sequence>
<dbReference type="AlphaFoldDB" id="A0A6B2KTA9"/>
<accession>A0A6B2KTA9</accession>
<organism evidence="1 2">
    <name type="scientific">Crenobacter caeni</name>
    <dbReference type="NCBI Taxonomy" id="2705474"/>
    <lineage>
        <taxon>Bacteria</taxon>
        <taxon>Pseudomonadati</taxon>
        <taxon>Pseudomonadota</taxon>
        <taxon>Betaproteobacteria</taxon>
        <taxon>Neisseriales</taxon>
        <taxon>Neisseriaceae</taxon>
        <taxon>Crenobacter</taxon>
    </lineage>
</organism>
<protein>
    <submittedName>
        <fullName evidence="1">Uncharacterized protein</fullName>
    </submittedName>
</protein>